<dbReference type="Proteomes" id="UP000199035">
    <property type="component" value="Unassembled WGS sequence"/>
</dbReference>
<dbReference type="RefSeq" id="WP_092692085.1">
    <property type="nucleotide sequence ID" value="NZ_FNPK01000024.1"/>
</dbReference>
<feature type="transmembrane region" description="Helical" evidence="1">
    <location>
        <begin position="213"/>
        <end position="231"/>
    </location>
</feature>
<keyword evidence="1" id="KW-1133">Transmembrane helix</keyword>
<feature type="transmembrane region" description="Helical" evidence="1">
    <location>
        <begin position="176"/>
        <end position="201"/>
    </location>
</feature>
<keyword evidence="1" id="KW-0812">Transmembrane</keyword>
<evidence type="ECO:0000256" key="1">
    <source>
        <dbReference type="SAM" id="Phobius"/>
    </source>
</evidence>
<name>A0A1H3M8C9_9GAMM</name>
<dbReference type="EMBL" id="FNPK01000024">
    <property type="protein sequence ID" value="SDY72534.1"/>
    <property type="molecule type" value="Genomic_DNA"/>
</dbReference>
<reference evidence="3" key="1">
    <citation type="submission" date="2016-10" db="EMBL/GenBank/DDBJ databases">
        <authorList>
            <person name="Varghese N."/>
            <person name="Submissions S."/>
        </authorList>
    </citation>
    <scope>NUCLEOTIDE SEQUENCE [LARGE SCALE GENOMIC DNA]</scope>
    <source>
        <strain evidence="3">ANC 5109</strain>
    </source>
</reference>
<sequence>MSELKLKVFVVLDDILKKDLADNRAYDCLKVICSASIDALNTQNEELITYTRYQLKLILDGQQSVASMDSKDLGKWMSDKKLSAFLDRVITKHTKKFKEIGYIPVVKTNDTIGGKGNERRYWLDITEYAQTQNEEDQKLDENEISYERVDPSEIKLSWFYRFIFKKGEIRNKSFRGLMMLIVLLGGFISWALYVCAFSLVLVREGQNFTTLDLLFIACLIGFSYLSFKYWFTPLWNLPEHRVIKAPMTFISLNEDHADIEMYRDRERNQLTRITRFKGICPICSAEVVLRIGQPDHNLPLVGRCVESPFAHVYSFDRVLMSGKLLSR</sequence>
<evidence type="ECO:0000313" key="3">
    <source>
        <dbReference type="Proteomes" id="UP000199035"/>
    </source>
</evidence>
<keyword evidence="1" id="KW-0472">Membrane</keyword>
<dbReference type="AlphaFoldDB" id="A0A1H3M8C9"/>
<accession>A0A1H3M8C9</accession>
<proteinExistence type="predicted"/>
<keyword evidence="3" id="KW-1185">Reference proteome</keyword>
<gene>
    <name evidence="2" type="ORF">SAMN05421643_12410</name>
</gene>
<evidence type="ECO:0000313" key="2">
    <source>
        <dbReference type="EMBL" id="SDY72534.1"/>
    </source>
</evidence>
<protein>
    <submittedName>
        <fullName evidence="2">Uncharacterized protein</fullName>
    </submittedName>
</protein>
<organism evidence="2 3">
    <name type="scientific">Acinetobacter kyonggiensis</name>
    <dbReference type="NCBI Taxonomy" id="595670"/>
    <lineage>
        <taxon>Bacteria</taxon>
        <taxon>Pseudomonadati</taxon>
        <taxon>Pseudomonadota</taxon>
        <taxon>Gammaproteobacteria</taxon>
        <taxon>Moraxellales</taxon>
        <taxon>Moraxellaceae</taxon>
        <taxon>Acinetobacter</taxon>
    </lineage>
</organism>